<keyword evidence="1" id="KW-0812">Transmembrane</keyword>
<proteinExistence type="predicted"/>
<sequence length="76" mass="8258">MMFNSTRHNDLRRAVLVISQDHVILKPVVISVAHAMTRFVISAALIIIIVISKELVISAARIITEAIGITVAALVI</sequence>
<organism evidence="2 3">
    <name type="scientific">Dreissena polymorpha</name>
    <name type="common">Zebra mussel</name>
    <name type="synonym">Mytilus polymorpha</name>
    <dbReference type="NCBI Taxonomy" id="45954"/>
    <lineage>
        <taxon>Eukaryota</taxon>
        <taxon>Metazoa</taxon>
        <taxon>Spiralia</taxon>
        <taxon>Lophotrochozoa</taxon>
        <taxon>Mollusca</taxon>
        <taxon>Bivalvia</taxon>
        <taxon>Autobranchia</taxon>
        <taxon>Heteroconchia</taxon>
        <taxon>Euheterodonta</taxon>
        <taxon>Imparidentia</taxon>
        <taxon>Neoheterodontei</taxon>
        <taxon>Myida</taxon>
        <taxon>Dreissenoidea</taxon>
        <taxon>Dreissenidae</taxon>
        <taxon>Dreissena</taxon>
    </lineage>
</organism>
<reference evidence="2" key="1">
    <citation type="journal article" date="2019" name="bioRxiv">
        <title>The Genome of the Zebra Mussel, Dreissena polymorpha: A Resource for Invasive Species Research.</title>
        <authorList>
            <person name="McCartney M.A."/>
            <person name="Auch B."/>
            <person name="Kono T."/>
            <person name="Mallez S."/>
            <person name="Zhang Y."/>
            <person name="Obille A."/>
            <person name="Becker A."/>
            <person name="Abrahante J.E."/>
            <person name="Garbe J."/>
            <person name="Badalamenti J.P."/>
            <person name="Herman A."/>
            <person name="Mangelson H."/>
            <person name="Liachko I."/>
            <person name="Sullivan S."/>
            <person name="Sone E.D."/>
            <person name="Koren S."/>
            <person name="Silverstein K.A.T."/>
            <person name="Beckman K.B."/>
            <person name="Gohl D.M."/>
        </authorList>
    </citation>
    <scope>NUCLEOTIDE SEQUENCE</scope>
    <source>
        <strain evidence="2">Duluth1</strain>
        <tissue evidence="2">Whole animal</tissue>
    </source>
</reference>
<reference evidence="2" key="2">
    <citation type="submission" date="2020-11" db="EMBL/GenBank/DDBJ databases">
        <authorList>
            <person name="McCartney M.A."/>
            <person name="Auch B."/>
            <person name="Kono T."/>
            <person name="Mallez S."/>
            <person name="Becker A."/>
            <person name="Gohl D.M."/>
            <person name="Silverstein K.A.T."/>
            <person name="Koren S."/>
            <person name="Bechman K.B."/>
            <person name="Herman A."/>
            <person name="Abrahante J.E."/>
            <person name="Garbe J."/>
        </authorList>
    </citation>
    <scope>NUCLEOTIDE SEQUENCE</scope>
    <source>
        <strain evidence="2">Duluth1</strain>
        <tissue evidence="2">Whole animal</tissue>
    </source>
</reference>
<keyword evidence="1" id="KW-1133">Transmembrane helix</keyword>
<dbReference type="Proteomes" id="UP000828390">
    <property type="component" value="Unassembled WGS sequence"/>
</dbReference>
<keyword evidence="3" id="KW-1185">Reference proteome</keyword>
<protein>
    <submittedName>
        <fullName evidence="2">Uncharacterized protein</fullName>
    </submittedName>
</protein>
<feature type="transmembrane region" description="Helical" evidence="1">
    <location>
        <begin position="28"/>
        <end position="51"/>
    </location>
</feature>
<keyword evidence="1" id="KW-0472">Membrane</keyword>
<comment type="caution">
    <text evidence="2">The sequence shown here is derived from an EMBL/GenBank/DDBJ whole genome shotgun (WGS) entry which is preliminary data.</text>
</comment>
<accession>A0A9D4LB74</accession>
<dbReference type="EMBL" id="JAIWYP010000003">
    <property type="protein sequence ID" value="KAH3853962.1"/>
    <property type="molecule type" value="Genomic_DNA"/>
</dbReference>
<evidence type="ECO:0000313" key="2">
    <source>
        <dbReference type="EMBL" id="KAH3853962.1"/>
    </source>
</evidence>
<evidence type="ECO:0000313" key="3">
    <source>
        <dbReference type="Proteomes" id="UP000828390"/>
    </source>
</evidence>
<dbReference type="AlphaFoldDB" id="A0A9D4LB74"/>
<evidence type="ECO:0000256" key="1">
    <source>
        <dbReference type="SAM" id="Phobius"/>
    </source>
</evidence>
<gene>
    <name evidence="2" type="ORF">DPMN_096500</name>
</gene>
<name>A0A9D4LB74_DREPO</name>